<feature type="compositionally biased region" description="Low complexity" evidence="1">
    <location>
        <begin position="53"/>
        <end position="70"/>
    </location>
</feature>
<protein>
    <submittedName>
        <fullName evidence="2">Uncharacterized protein</fullName>
    </submittedName>
</protein>
<dbReference type="EMBL" id="RWKW01000026">
    <property type="protein sequence ID" value="RST87109.1"/>
    <property type="molecule type" value="Genomic_DNA"/>
</dbReference>
<gene>
    <name evidence="2" type="ORF">EJC49_07525</name>
</gene>
<accession>A0A3R9YAY5</accession>
<reference evidence="2 3" key="1">
    <citation type="submission" date="2018-12" db="EMBL/GenBank/DDBJ databases">
        <title>Mesorhizobium carbonis sp. nov., isolated from coal mine water.</title>
        <authorList>
            <person name="Xin W."/>
            <person name="Xu Z."/>
            <person name="Xiang F."/>
            <person name="Zhang J."/>
            <person name="Xi L."/>
            <person name="Liu J."/>
        </authorList>
    </citation>
    <scope>NUCLEOTIDE SEQUENCE [LARGE SCALE GENOMIC DNA]</scope>
    <source>
        <strain evidence="2 3">B2.3</strain>
    </source>
</reference>
<evidence type="ECO:0000313" key="2">
    <source>
        <dbReference type="EMBL" id="RST87109.1"/>
    </source>
</evidence>
<dbReference type="Proteomes" id="UP000278398">
    <property type="component" value="Unassembled WGS sequence"/>
</dbReference>
<evidence type="ECO:0000313" key="3">
    <source>
        <dbReference type="Proteomes" id="UP000278398"/>
    </source>
</evidence>
<organism evidence="2 3">
    <name type="scientific">Aquibium carbonis</name>
    <dbReference type="NCBI Taxonomy" id="2495581"/>
    <lineage>
        <taxon>Bacteria</taxon>
        <taxon>Pseudomonadati</taxon>
        <taxon>Pseudomonadota</taxon>
        <taxon>Alphaproteobacteria</taxon>
        <taxon>Hyphomicrobiales</taxon>
        <taxon>Phyllobacteriaceae</taxon>
        <taxon>Aquibium</taxon>
    </lineage>
</organism>
<keyword evidence="3" id="KW-1185">Reference proteome</keyword>
<name>A0A3R9YAY5_9HYPH</name>
<evidence type="ECO:0000256" key="1">
    <source>
        <dbReference type="SAM" id="MobiDB-lite"/>
    </source>
</evidence>
<sequence length="84" mass="8593">MTGMIVTIQPIMGDPVRADPGSDRVLEAALVGGGGFVAKPDGSLLEHQREKSGPSLFSASSAPSTLPSSACGVAAQSDRTLPWR</sequence>
<dbReference type="AlphaFoldDB" id="A0A3R9YAY5"/>
<dbReference type="RefSeq" id="WP_126698866.1">
    <property type="nucleotide sequence ID" value="NZ_RWKW01000026.1"/>
</dbReference>
<proteinExistence type="predicted"/>
<comment type="caution">
    <text evidence="2">The sequence shown here is derived from an EMBL/GenBank/DDBJ whole genome shotgun (WGS) entry which is preliminary data.</text>
</comment>
<feature type="region of interest" description="Disordered" evidence="1">
    <location>
        <begin position="47"/>
        <end position="84"/>
    </location>
</feature>